<feature type="chain" id="PRO_5041944134" description="Secreted protein" evidence="2">
    <location>
        <begin position="36"/>
        <end position="85"/>
    </location>
</feature>
<feature type="region of interest" description="Disordered" evidence="1">
    <location>
        <begin position="59"/>
        <end position="85"/>
    </location>
</feature>
<organism evidence="3 4">
    <name type="scientific">Mycena maculata</name>
    <dbReference type="NCBI Taxonomy" id="230809"/>
    <lineage>
        <taxon>Eukaryota</taxon>
        <taxon>Fungi</taxon>
        <taxon>Dikarya</taxon>
        <taxon>Basidiomycota</taxon>
        <taxon>Agaricomycotina</taxon>
        <taxon>Agaricomycetes</taxon>
        <taxon>Agaricomycetidae</taxon>
        <taxon>Agaricales</taxon>
        <taxon>Marasmiineae</taxon>
        <taxon>Mycenaceae</taxon>
        <taxon>Mycena</taxon>
    </lineage>
</organism>
<proteinExistence type="predicted"/>
<evidence type="ECO:0000256" key="2">
    <source>
        <dbReference type="SAM" id="SignalP"/>
    </source>
</evidence>
<comment type="caution">
    <text evidence="3">The sequence shown here is derived from an EMBL/GenBank/DDBJ whole genome shotgun (WGS) entry which is preliminary data.</text>
</comment>
<evidence type="ECO:0000313" key="4">
    <source>
        <dbReference type="Proteomes" id="UP001215280"/>
    </source>
</evidence>
<dbReference type="Proteomes" id="UP001215280">
    <property type="component" value="Unassembled WGS sequence"/>
</dbReference>
<evidence type="ECO:0008006" key="5">
    <source>
        <dbReference type="Google" id="ProtNLM"/>
    </source>
</evidence>
<reference evidence="3" key="1">
    <citation type="submission" date="2023-03" db="EMBL/GenBank/DDBJ databases">
        <title>Massive genome expansion in bonnet fungi (Mycena s.s.) driven by repeated elements and novel gene families across ecological guilds.</title>
        <authorList>
            <consortium name="Lawrence Berkeley National Laboratory"/>
            <person name="Harder C.B."/>
            <person name="Miyauchi S."/>
            <person name="Viragh M."/>
            <person name="Kuo A."/>
            <person name="Thoen E."/>
            <person name="Andreopoulos B."/>
            <person name="Lu D."/>
            <person name="Skrede I."/>
            <person name="Drula E."/>
            <person name="Henrissat B."/>
            <person name="Morin E."/>
            <person name="Kohler A."/>
            <person name="Barry K."/>
            <person name="LaButti K."/>
            <person name="Morin E."/>
            <person name="Salamov A."/>
            <person name="Lipzen A."/>
            <person name="Mereny Z."/>
            <person name="Hegedus B."/>
            <person name="Baldrian P."/>
            <person name="Stursova M."/>
            <person name="Weitz H."/>
            <person name="Taylor A."/>
            <person name="Grigoriev I.V."/>
            <person name="Nagy L.G."/>
            <person name="Martin F."/>
            <person name="Kauserud H."/>
        </authorList>
    </citation>
    <scope>NUCLEOTIDE SEQUENCE</scope>
    <source>
        <strain evidence="3">CBHHK188m</strain>
    </source>
</reference>
<keyword evidence="4" id="KW-1185">Reference proteome</keyword>
<dbReference type="AlphaFoldDB" id="A0AAD7H962"/>
<protein>
    <recommendedName>
        <fullName evidence="5">Secreted protein</fullName>
    </recommendedName>
</protein>
<dbReference type="EMBL" id="JARJLG010000355">
    <property type="protein sequence ID" value="KAJ7715089.1"/>
    <property type="molecule type" value="Genomic_DNA"/>
</dbReference>
<name>A0AAD7H962_9AGAR</name>
<evidence type="ECO:0000256" key="1">
    <source>
        <dbReference type="SAM" id="MobiDB-lite"/>
    </source>
</evidence>
<accession>A0AAD7H962</accession>
<sequence>MRAWASWLQTGRMQALDPHRLQACFFFLFSRVVCAQDVQDIVRCRSRVDAKDFLPSGVPQHGHITPDRGPCQATSITDLSGAAHG</sequence>
<keyword evidence="2" id="KW-0732">Signal</keyword>
<gene>
    <name evidence="3" type="ORF">DFH07DRAFT_368595</name>
</gene>
<feature type="signal peptide" evidence="2">
    <location>
        <begin position="1"/>
        <end position="35"/>
    </location>
</feature>
<evidence type="ECO:0000313" key="3">
    <source>
        <dbReference type="EMBL" id="KAJ7715089.1"/>
    </source>
</evidence>